<gene>
    <name evidence="1" type="ORF">ACFFHF_12690</name>
</gene>
<organism evidence="1 2">
    <name type="scientific">Robertmurraya beringensis</name>
    <dbReference type="NCBI Taxonomy" id="641660"/>
    <lineage>
        <taxon>Bacteria</taxon>
        <taxon>Bacillati</taxon>
        <taxon>Bacillota</taxon>
        <taxon>Bacilli</taxon>
        <taxon>Bacillales</taxon>
        <taxon>Bacillaceae</taxon>
        <taxon>Robertmurraya</taxon>
    </lineage>
</organism>
<name>A0ABV6KRZ2_9BACI</name>
<comment type="caution">
    <text evidence="1">The sequence shown here is derived from an EMBL/GenBank/DDBJ whole genome shotgun (WGS) entry which is preliminary data.</text>
</comment>
<dbReference type="Proteomes" id="UP001589738">
    <property type="component" value="Unassembled WGS sequence"/>
</dbReference>
<protein>
    <submittedName>
        <fullName evidence="1">Uncharacterized protein</fullName>
    </submittedName>
</protein>
<evidence type="ECO:0000313" key="1">
    <source>
        <dbReference type="EMBL" id="MFC0476092.1"/>
    </source>
</evidence>
<sequence>RLVFGVVTSLFPKIQGVAIFLLKKPSIKVFYSLFNIKVLTIREALGERKNEKDILPNETWTNII</sequence>
<keyword evidence="2" id="KW-1185">Reference proteome</keyword>
<accession>A0ABV6KRZ2</accession>
<feature type="non-terminal residue" evidence="1">
    <location>
        <position position="1"/>
    </location>
</feature>
<evidence type="ECO:0000313" key="2">
    <source>
        <dbReference type="Proteomes" id="UP001589738"/>
    </source>
</evidence>
<dbReference type="EMBL" id="JBHLUU010000088">
    <property type="protein sequence ID" value="MFC0476092.1"/>
    <property type="molecule type" value="Genomic_DNA"/>
</dbReference>
<reference evidence="1 2" key="1">
    <citation type="submission" date="2024-09" db="EMBL/GenBank/DDBJ databases">
        <authorList>
            <person name="Sun Q."/>
            <person name="Mori K."/>
        </authorList>
    </citation>
    <scope>NUCLEOTIDE SEQUENCE [LARGE SCALE GENOMIC DNA]</scope>
    <source>
        <strain evidence="1 2">CGMCC 1.9126</strain>
    </source>
</reference>
<proteinExistence type="predicted"/>
<dbReference type="RefSeq" id="WP_377058302.1">
    <property type="nucleotide sequence ID" value="NZ_JBHLUU010000088.1"/>
</dbReference>